<dbReference type="Pfam" id="PF12079">
    <property type="entry name" value="DUF3558"/>
    <property type="match status" value="1"/>
</dbReference>
<sequence length="194" mass="20620">MGIARWASARGAVLAVGAAAGVVGLMVGCSSTVEGGAQTESVNGSPTREQTVQWNPCTELSDDALRAAGADPATKRVVTDAATGDTSGRICQWNSTEGPYFVSLSSTVYSQNEARLNDKITGVQDISVGPRHGLTYWDKSDDDKLACYVNVPWAKGSLEVIIDWRYGSRDSMPEAPPCSLAVQHAEILEPYLPK</sequence>
<accession>A0ABP9JTQ6</accession>
<evidence type="ECO:0000313" key="2">
    <source>
        <dbReference type="Proteomes" id="UP001500603"/>
    </source>
</evidence>
<evidence type="ECO:0008006" key="3">
    <source>
        <dbReference type="Google" id="ProtNLM"/>
    </source>
</evidence>
<dbReference type="InterPro" id="IPR024520">
    <property type="entry name" value="DUF3558"/>
</dbReference>
<dbReference type="PROSITE" id="PS51257">
    <property type="entry name" value="PROKAR_LIPOPROTEIN"/>
    <property type="match status" value="1"/>
</dbReference>
<protein>
    <recommendedName>
        <fullName evidence="3">DUF3558 domain-containing protein</fullName>
    </recommendedName>
</protein>
<dbReference type="Proteomes" id="UP001500603">
    <property type="component" value="Unassembled WGS sequence"/>
</dbReference>
<keyword evidence="2" id="KW-1185">Reference proteome</keyword>
<evidence type="ECO:0000313" key="1">
    <source>
        <dbReference type="EMBL" id="GAA5042021.1"/>
    </source>
</evidence>
<name>A0ABP9JTQ6_9NOCA</name>
<reference evidence="2" key="1">
    <citation type="journal article" date="2019" name="Int. J. Syst. Evol. Microbiol.">
        <title>The Global Catalogue of Microorganisms (GCM) 10K type strain sequencing project: providing services to taxonomists for standard genome sequencing and annotation.</title>
        <authorList>
            <consortium name="The Broad Institute Genomics Platform"/>
            <consortium name="The Broad Institute Genome Sequencing Center for Infectious Disease"/>
            <person name="Wu L."/>
            <person name="Ma J."/>
        </authorList>
    </citation>
    <scope>NUCLEOTIDE SEQUENCE [LARGE SCALE GENOMIC DNA]</scope>
    <source>
        <strain evidence="2">JCM 18298</strain>
    </source>
</reference>
<dbReference type="RefSeq" id="WP_345493010.1">
    <property type="nucleotide sequence ID" value="NZ_BAABJM010000001.1"/>
</dbReference>
<dbReference type="EMBL" id="BAABJM010000001">
    <property type="protein sequence ID" value="GAA5042021.1"/>
    <property type="molecule type" value="Genomic_DNA"/>
</dbReference>
<gene>
    <name evidence="1" type="ORF">GCM10023318_01730</name>
</gene>
<comment type="caution">
    <text evidence="1">The sequence shown here is derived from an EMBL/GenBank/DDBJ whole genome shotgun (WGS) entry which is preliminary data.</text>
</comment>
<proteinExistence type="predicted"/>
<organism evidence="1 2">
    <name type="scientific">Nocardia callitridis</name>
    <dbReference type="NCBI Taxonomy" id="648753"/>
    <lineage>
        <taxon>Bacteria</taxon>
        <taxon>Bacillati</taxon>
        <taxon>Actinomycetota</taxon>
        <taxon>Actinomycetes</taxon>
        <taxon>Mycobacteriales</taxon>
        <taxon>Nocardiaceae</taxon>
        <taxon>Nocardia</taxon>
    </lineage>
</organism>